<accession>A0ABU5JT82</accession>
<comment type="caution">
    <text evidence="1">The sequence shown here is derived from an EMBL/GenBank/DDBJ whole genome shotgun (WGS) entry which is preliminary data.</text>
</comment>
<keyword evidence="2" id="KW-1185">Reference proteome</keyword>
<sequence>MDIRWKSGDVIFDTLRESEVWADSIANEIYGRTIDGYITPDYKIAYALSQ</sequence>
<name>A0ABU5JT82_9BACI</name>
<gene>
    <name evidence="1" type="ORF">U2I54_05965</name>
</gene>
<reference evidence="2" key="1">
    <citation type="submission" date="2023-11" db="EMBL/GenBank/DDBJ databases">
        <title>Genome Sequence of Bacillus pseudomycoides stain BUPM19.</title>
        <authorList>
            <person name="Farhat A."/>
        </authorList>
    </citation>
    <scope>NUCLEOTIDE SEQUENCE [LARGE SCALE GENOMIC DNA]</scope>
    <source>
        <strain evidence="2">BUPM19</strain>
    </source>
</reference>
<organism evidence="1 2">
    <name type="scientific">Bacillus bingmayongensis</name>
    <dbReference type="NCBI Taxonomy" id="1150157"/>
    <lineage>
        <taxon>Bacteria</taxon>
        <taxon>Bacillati</taxon>
        <taxon>Bacillota</taxon>
        <taxon>Bacilli</taxon>
        <taxon>Bacillales</taxon>
        <taxon>Bacillaceae</taxon>
        <taxon>Bacillus</taxon>
    </lineage>
</organism>
<evidence type="ECO:0000313" key="2">
    <source>
        <dbReference type="Proteomes" id="UP001291930"/>
    </source>
</evidence>
<dbReference type="EMBL" id="JAXOVW010000008">
    <property type="protein sequence ID" value="MDZ5606661.1"/>
    <property type="molecule type" value="Genomic_DNA"/>
</dbReference>
<dbReference type="Proteomes" id="UP001291930">
    <property type="component" value="Unassembled WGS sequence"/>
</dbReference>
<evidence type="ECO:0000313" key="1">
    <source>
        <dbReference type="EMBL" id="MDZ5606661.1"/>
    </source>
</evidence>
<dbReference type="RefSeq" id="WP_374217154.1">
    <property type="nucleotide sequence ID" value="NZ_JAXOVW010000008.1"/>
</dbReference>
<protein>
    <submittedName>
        <fullName evidence="1">Uncharacterized protein</fullName>
    </submittedName>
</protein>
<proteinExistence type="predicted"/>